<organism evidence="18 19">
    <name type="scientific">Conidiobolus coronatus (strain ATCC 28846 / CBS 209.66 / NRRL 28638)</name>
    <name type="common">Delacroixia coronata</name>
    <dbReference type="NCBI Taxonomy" id="796925"/>
    <lineage>
        <taxon>Eukaryota</taxon>
        <taxon>Fungi</taxon>
        <taxon>Fungi incertae sedis</taxon>
        <taxon>Zoopagomycota</taxon>
        <taxon>Entomophthoromycotina</taxon>
        <taxon>Entomophthoromycetes</taxon>
        <taxon>Entomophthorales</taxon>
        <taxon>Ancylistaceae</taxon>
        <taxon>Conidiobolus</taxon>
    </lineage>
</organism>
<dbReference type="Proteomes" id="UP000070444">
    <property type="component" value="Unassembled WGS sequence"/>
</dbReference>
<keyword evidence="6 15" id="KW-0808">Transferase</keyword>
<feature type="compositionally biased region" description="Basic and acidic residues" evidence="16">
    <location>
        <begin position="402"/>
        <end position="415"/>
    </location>
</feature>
<dbReference type="Pfam" id="PF05253">
    <property type="entry name" value="zf-U11-48K"/>
    <property type="match status" value="1"/>
</dbReference>
<feature type="region of interest" description="Disordered" evidence="16">
    <location>
        <begin position="373"/>
        <end position="415"/>
    </location>
</feature>
<evidence type="ECO:0000256" key="16">
    <source>
        <dbReference type="SAM" id="MobiDB-lite"/>
    </source>
</evidence>
<evidence type="ECO:0000256" key="10">
    <source>
        <dbReference type="ARBA" id="ARBA00022771"/>
    </source>
</evidence>
<keyword evidence="9 15" id="KW-0479">Metal-binding</keyword>
<evidence type="ECO:0000313" key="19">
    <source>
        <dbReference type="Proteomes" id="UP000070444"/>
    </source>
</evidence>
<evidence type="ECO:0000256" key="11">
    <source>
        <dbReference type="ARBA" id="ARBA00022833"/>
    </source>
</evidence>
<evidence type="ECO:0000256" key="9">
    <source>
        <dbReference type="ARBA" id="ARBA00022723"/>
    </source>
</evidence>
<evidence type="ECO:0000259" key="17">
    <source>
        <dbReference type="PROSITE" id="PS51800"/>
    </source>
</evidence>
<dbReference type="OrthoDB" id="258806at2759"/>
<gene>
    <name evidence="18" type="ORF">CONCODRAFT_70807</name>
</gene>
<evidence type="ECO:0000256" key="14">
    <source>
        <dbReference type="ARBA" id="ARBA00049393"/>
    </source>
</evidence>
<proteinExistence type="inferred from homology"/>
<evidence type="ECO:0000256" key="13">
    <source>
        <dbReference type="ARBA" id="ARBA00048635"/>
    </source>
</evidence>
<evidence type="ECO:0000256" key="6">
    <source>
        <dbReference type="ARBA" id="ARBA00022679"/>
    </source>
</evidence>
<dbReference type="PANTHER" id="PTHR12998:SF0">
    <property type="entry name" value="TRNA:M(4)X MODIFICATION ENZYME TRM13 HOMOLOG"/>
    <property type="match status" value="1"/>
</dbReference>
<dbReference type="PANTHER" id="PTHR12998">
    <property type="entry name" value="TRNA:M(4)X MODIFICATION ENZYME TRM13 HOMOLOG"/>
    <property type="match status" value="1"/>
</dbReference>
<dbReference type="EMBL" id="KQ964507">
    <property type="protein sequence ID" value="KXN70276.1"/>
    <property type="molecule type" value="Genomic_DNA"/>
</dbReference>
<keyword evidence="8 15" id="KW-0819">tRNA processing</keyword>
<evidence type="ECO:0000256" key="4">
    <source>
        <dbReference type="ARBA" id="ARBA00015883"/>
    </source>
</evidence>
<reference evidence="18 19" key="1">
    <citation type="journal article" date="2015" name="Genome Biol. Evol.">
        <title>Phylogenomic analyses indicate that early fungi evolved digesting cell walls of algal ancestors of land plants.</title>
        <authorList>
            <person name="Chang Y."/>
            <person name="Wang S."/>
            <person name="Sekimoto S."/>
            <person name="Aerts A.L."/>
            <person name="Choi C."/>
            <person name="Clum A."/>
            <person name="LaButti K.M."/>
            <person name="Lindquist E.A."/>
            <person name="Yee Ngan C."/>
            <person name="Ohm R.A."/>
            <person name="Salamov A.A."/>
            <person name="Grigoriev I.V."/>
            <person name="Spatafora J.W."/>
            <person name="Berbee M.L."/>
        </authorList>
    </citation>
    <scope>NUCLEOTIDE SEQUENCE [LARGE SCALE GENOMIC DNA]</scope>
    <source>
        <strain evidence="18 19">NRRL 28638</strain>
    </source>
</reference>
<protein>
    <recommendedName>
        <fullName evidence="4 15">tRNA:m(4)X modification enzyme TRM13</fullName>
        <ecNumber evidence="3 15">2.1.1.225</ecNumber>
    </recommendedName>
</protein>
<evidence type="ECO:0000256" key="15">
    <source>
        <dbReference type="RuleBase" id="RU367103"/>
    </source>
</evidence>
<keyword evidence="11 15" id="KW-0862">Zinc</keyword>
<keyword evidence="19" id="KW-1185">Reference proteome</keyword>
<comment type="similarity">
    <text evidence="2 15">Belongs to the methyltransferase TRM13 family.</text>
</comment>
<evidence type="ECO:0000256" key="12">
    <source>
        <dbReference type="ARBA" id="ARBA00048165"/>
    </source>
</evidence>
<comment type="catalytic activity">
    <reaction evidence="14 15">
        <text>adenosine(4) in tRNA(His) + S-adenosyl-L-methionine = 2'-O-methyladenosine(4) in tRNA(His) + S-adenosyl-L-homocysteine + H(+)</text>
        <dbReference type="Rhea" id="RHEA:43196"/>
        <dbReference type="Rhea" id="RHEA-COMP:10401"/>
        <dbReference type="Rhea" id="RHEA-COMP:10402"/>
        <dbReference type="ChEBI" id="CHEBI:15378"/>
        <dbReference type="ChEBI" id="CHEBI:57856"/>
        <dbReference type="ChEBI" id="CHEBI:59789"/>
        <dbReference type="ChEBI" id="CHEBI:74411"/>
        <dbReference type="ChEBI" id="CHEBI:74477"/>
        <dbReference type="EC" id="2.1.1.225"/>
    </reaction>
</comment>
<dbReference type="InterPro" id="IPR022776">
    <property type="entry name" value="TRM13/UPF0224_CHHC_Znf_dom"/>
</dbReference>
<dbReference type="InterPro" id="IPR007871">
    <property type="entry name" value="Methyltransferase_TRM13"/>
</dbReference>
<keyword evidence="5 15" id="KW-0489">Methyltransferase</keyword>
<dbReference type="Pfam" id="PF11722">
    <property type="entry name" value="zf-TRM13_CCCH"/>
    <property type="match status" value="1"/>
</dbReference>
<comment type="catalytic activity">
    <reaction evidence="13 15">
        <text>cytidine(4) in tRNA(Gly)(GCC) + S-adenosyl-L-methionine = 2'-O-methylcytidine(4) in tRNA(Gly)(GCC) + S-adenosyl-L-homocysteine + H(+)</text>
        <dbReference type="Rhea" id="RHEA:43192"/>
        <dbReference type="Rhea" id="RHEA-COMP:10399"/>
        <dbReference type="Rhea" id="RHEA-COMP:10400"/>
        <dbReference type="ChEBI" id="CHEBI:15378"/>
        <dbReference type="ChEBI" id="CHEBI:57856"/>
        <dbReference type="ChEBI" id="CHEBI:59789"/>
        <dbReference type="ChEBI" id="CHEBI:74495"/>
        <dbReference type="ChEBI" id="CHEBI:82748"/>
        <dbReference type="EC" id="2.1.1.225"/>
    </reaction>
</comment>
<dbReference type="GO" id="GO:0106050">
    <property type="term" value="F:tRNA 2'-O-methyltransferase activity"/>
    <property type="evidence" value="ECO:0007669"/>
    <property type="project" value="UniProtKB-UniRule"/>
</dbReference>
<dbReference type="OMA" id="HRCSWRS"/>
<feature type="domain" description="CHHC U11-48K-type" evidence="17">
    <location>
        <begin position="72"/>
        <end position="99"/>
    </location>
</feature>
<dbReference type="GO" id="GO:0030488">
    <property type="term" value="P:tRNA methylation"/>
    <property type="evidence" value="ECO:0007669"/>
    <property type="project" value="InterPro"/>
</dbReference>
<evidence type="ECO:0000256" key="1">
    <source>
        <dbReference type="ARBA" id="ARBA00002267"/>
    </source>
</evidence>
<dbReference type="InterPro" id="IPR039044">
    <property type="entry name" value="Trm13"/>
</dbReference>
<comment type="catalytic activity">
    <reaction evidence="12 15">
        <text>cytidine(4) in tRNA(Pro) + S-adenosyl-L-methionine = 2'-O-methylcytidine(4) in tRNA(Pro) + S-adenosyl-L-homocysteine + H(+)</text>
        <dbReference type="Rhea" id="RHEA:32767"/>
        <dbReference type="Rhea" id="RHEA-COMP:10397"/>
        <dbReference type="Rhea" id="RHEA-COMP:10398"/>
        <dbReference type="ChEBI" id="CHEBI:15378"/>
        <dbReference type="ChEBI" id="CHEBI:57856"/>
        <dbReference type="ChEBI" id="CHEBI:59789"/>
        <dbReference type="ChEBI" id="CHEBI:74495"/>
        <dbReference type="ChEBI" id="CHEBI:82748"/>
        <dbReference type="EC" id="2.1.1.225"/>
    </reaction>
</comment>
<dbReference type="AlphaFoldDB" id="A0A137P5I7"/>
<dbReference type="GO" id="GO:0008270">
    <property type="term" value="F:zinc ion binding"/>
    <property type="evidence" value="ECO:0007669"/>
    <property type="project" value="UniProtKB-KW"/>
</dbReference>
<name>A0A137P5I7_CONC2</name>
<sequence length="480" mass="55368">MGKRNRDNQATTTEEVIPPVPDKPQQCHYFVKRKKRYCHLPARKANKYCGEHLQHEDNFDLKDGVQDPKRIRIPCPYDPNHTVYQHELDNHLKTRCNSRPPEIMPDYHLLNANVNTDQNLENDKKLNELEKDKISKLLNNLSSGYDKLVPNINELISDHISMDTQREKKKVYKHVDQQASLIGHMKRLGLFRKDACYIEFGAGKGELSLHLLNALAHDTKELEEPLDPTKTCQFVLVDRRNFRQKFDRHLRGEINHPQWIQDTEFHRINIDIKDLDLTKLKIATNRPVIAFSKHLCGSATDLTLSALSKLQKEHNNVVGIVIALCCHQVCKPSMYPNLKFFLNNEIIDQPKDLSYLSTISSWAICGHRDNKQAGEEVDDNEGEEDTDDQKDSETNDETAANADKELNKEEPQPQDKIEHYSGLSHADREILGYKTKRLIDTGRLNYLQEELDFNVELVKYVDKSVSLENVALIATPKPKD</sequence>
<dbReference type="PROSITE" id="PS51800">
    <property type="entry name" value="ZF_CHHC_U11_48K"/>
    <property type="match status" value="1"/>
</dbReference>
<evidence type="ECO:0000256" key="3">
    <source>
        <dbReference type="ARBA" id="ARBA00012810"/>
    </source>
</evidence>
<evidence type="ECO:0000256" key="8">
    <source>
        <dbReference type="ARBA" id="ARBA00022694"/>
    </source>
</evidence>
<comment type="function">
    <text evidence="1 15">tRNA methylase which 2'-O-methylates cytidine(4) in tRNA(Pro) and tRNA(Gly)(GCC), and adenosine(4) in tRNA(His).</text>
</comment>
<dbReference type="STRING" id="796925.A0A137P5I7"/>
<feature type="compositionally biased region" description="Acidic residues" evidence="16">
    <location>
        <begin position="375"/>
        <end position="396"/>
    </location>
</feature>
<evidence type="ECO:0000256" key="7">
    <source>
        <dbReference type="ARBA" id="ARBA00022691"/>
    </source>
</evidence>
<keyword evidence="7 15" id="KW-0949">S-adenosyl-L-methionine</keyword>
<dbReference type="Pfam" id="PF05206">
    <property type="entry name" value="TRM13"/>
    <property type="match status" value="1"/>
</dbReference>
<dbReference type="InterPro" id="IPR021721">
    <property type="entry name" value="Znf_CCCH-type_TRM13"/>
</dbReference>
<keyword evidence="10 15" id="KW-0863">Zinc-finger</keyword>
<accession>A0A137P5I7</accession>
<dbReference type="EC" id="2.1.1.225" evidence="3 15"/>
<evidence type="ECO:0000256" key="5">
    <source>
        <dbReference type="ARBA" id="ARBA00022603"/>
    </source>
</evidence>
<evidence type="ECO:0000313" key="18">
    <source>
        <dbReference type="EMBL" id="KXN70276.1"/>
    </source>
</evidence>
<evidence type="ECO:0000256" key="2">
    <source>
        <dbReference type="ARBA" id="ARBA00005265"/>
    </source>
</evidence>